<dbReference type="EMBL" id="WQLA01000001">
    <property type="protein sequence ID" value="MVN89624.1"/>
    <property type="molecule type" value="Genomic_DNA"/>
</dbReference>
<keyword evidence="3" id="KW-1185">Reference proteome</keyword>
<protein>
    <recommendedName>
        <fullName evidence="4">BlaI/MecI/CopY family transcriptional regulator</fullName>
    </recommendedName>
</protein>
<evidence type="ECO:0000313" key="2">
    <source>
        <dbReference type="EMBL" id="MVN89624.1"/>
    </source>
</evidence>
<dbReference type="Proteomes" id="UP000434850">
    <property type="component" value="Unassembled WGS sequence"/>
</dbReference>
<organism evidence="2 3">
    <name type="scientific">Mucilaginibacter aquatilis</name>
    <dbReference type="NCBI Taxonomy" id="1517760"/>
    <lineage>
        <taxon>Bacteria</taxon>
        <taxon>Pseudomonadati</taxon>
        <taxon>Bacteroidota</taxon>
        <taxon>Sphingobacteriia</taxon>
        <taxon>Sphingobacteriales</taxon>
        <taxon>Sphingobacteriaceae</taxon>
        <taxon>Mucilaginibacter</taxon>
    </lineage>
</organism>
<dbReference type="AlphaFoldDB" id="A0A6I4IPN3"/>
<name>A0A6I4IPN3_9SPHI</name>
<comment type="caution">
    <text evidence="2">The sequence shown here is derived from an EMBL/GenBank/DDBJ whole genome shotgun (WGS) entry which is preliminary data.</text>
</comment>
<evidence type="ECO:0000256" key="1">
    <source>
        <dbReference type="SAM" id="MobiDB-lite"/>
    </source>
</evidence>
<gene>
    <name evidence="2" type="ORF">GO816_00625</name>
</gene>
<dbReference type="OrthoDB" id="797086at2"/>
<dbReference type="RefSeq" id="WP_157539424.1">
    <property type="nucleotide sequence ID" value="NZ_WQLA01000001.1"/>
</dbReference>
<evidence type="ECO:0000313" key="3">
    <source>
        <dbReference type="Proteomes" id="UP000434850"/>
    </source>
</evidence>
<evidence type="ECO:0008006" key="4">
    <source>
        <dbReference type="Google" id="ProtNLM"/>
    </source>
</evidence>
<feature type="region of interest" description="Disordered" evidence="1">
    <location>
        <begin position="1"/>
        <end position="20"/>
    </location>
</feature>
<sequence>MNKADQSFNEEFKPVAPPESYNASAEWQEKVLYALAQHGQGTAPDVAAKLTEYEPTEAPQTLHRQAEQVLNGLFDKGLIKGIEQDGEVTFSLSKITSPNTGGTDPDLL</sequence>
<reference evidence="2 3" key="1">
    <citation type="submission" date="2019-12" db="EMBL/GenBank/DDBJ databases">
        <title>Mucilaginibacter sp. HME9299 genome sequencing and assembly.</title>
        <authorList>
            <person name="Kang H."/>
            <person name="Kim H."/>
            <person name="Joh K."/>
        </authorList>
    </citation>
    <scope>NUCLEOTIDE SEQUENCE [LARGE SCALE GENOMIC DNA]</scope>
    <source>
        <strain evidence="2 3">HME9299</strain>
    </source>
</reference>
<accession>A0A6I4IPN3</accession>
<proteinExistence type="predicted"/>